<reference evidence="1 2" key="1">
    <citation type="submission" date="2022-01" db="EMBL/GenBank/DDBJ databases">
        <title>Desulfofustis limnae sp. nov., a novel mesophilic sulfate-reducing bacterium isolated from marsh soil.</title>
        <authorList>
            <person name="Watanabe M."/>
            <person name="Takahashi A."/>
            <person name="Kojima H."/>
            <person name="Fukui M."/>
        </authorList>
    </citation>
    <scope>NUCLEOTIDE SEQUENCE [LARGE SCALE GENOMIC DNA]</scope>
    <source>
        <strain evidence="1 2">PPLL</strain>
    </source>
</reference>
<protein>
    <submittedName>
        <fullName evidence="1">Uncharacterized protein</fullName>
    </submittedName>
</protein>
<sequence>MHPFAINIRGQLTIDFDAPAQHLLHANPKRSVHPSPHRQVFIVENKIRKYFCRIRNNQLLFTLNELRGVEYLKLLFSESCLDPMLQIELPDSLKPSANFCLTALECITEFISLTFLVVNSVRPERAIFC</sequence>
<accession>A0ABM7WAN2</accession>
<evidence type="ECO:0000313" key="1">
    <source>
        <dbReference type="EMBL" id="BDD88000.1"/>
    </source>
</evidence>
<keyword evidence="2" id="KW-1185">Reference proteome</keyword>
<name>A0ABM7WAN2_9BACT</name>
<evidence type="ECO:0000313" key="2">
    <source>
        <dbReference type="Proteomes" id="UP000830055"/>
    </source>
</evidence>
<proteinExistence type="predicted"/>
<gene>
    <name evidence="1" type="ORF">DPPLL_23650</name>
</gene>
<organism evidence="1 2">
    <name type="scientific">Desulfofustis limnaeus</name>
    <dbReference type="NCBI Taxonomy" id="2740163"/>
    <lineage>
        <taxon>Bacteria</taxon>
        <taxon>Pseudomonadati</taxon>
        <taxon>Thermodesulfobacteriota</taxon>
        <taxon>Desulfobulbia</taxon>
        <taxon>Desulfobulbales</taxon>
        <taxon>Desulfocapsaceae</taxon>
        <taxon>Desulfofustis</taxon>
    </lineage>
</organism>
<dbReference type="EMBL" id="AP025516">
    <property type="protein sequence ID" value="BDD88000.1"/>
    <property type="molecule type" value="Genomic_DNA"/>
</dbReference>
<dbReference type="Proteomes" id="UP000830055">
    <property type="component" value="Chromosome"/>
</dbReference>